<evidence type="ECO:0000313" key="2">
    <source>
        <dbReference type="Proteomes" id="UP001177003"/>
    </source>
</evidence>
<gene>
    <name evidence="1" type="ORF">LSALG_LOCUS6665</name>
</gene>
<evidence type="ECO:0000313" key="1">
    <source>
        <dbReference type="EMBL" id="CAI9266092.1"/>
    </source>
</evidence>
<organism evidence="1 2">
    <name type="scientific">Lactuca saligna</name>
    <name type="common">Willowleaf lettuce</name>
    <dbReference type="NCBI Taxonomy" id="75948"/>
    <lineage>
        <taxon>Eukaryota</taxon>
        <taxon>Viridiplantae</taxon>
        <taxon>Streptophyta</taxon>
        <taxon>Embryophyta</taxon>
        <taxon>Tracheophyta</taxon>
        <taxon>Spermatophyta</taxon>
        <taxon>Magnoliopsida</taxon>
        <taxon>eudicotyledons</taxon>
        <taxon>Gunneridae</taxon>
        <taxon>Pentapetalae</taxon>
        <taxon>asterids</taxon>
        <taxon>campanulids</taxon>
        <taxon>Asterales</taxon>
        <taxon>Asteraceae</taxon>
        <taxon>Cichorioideae</taxon>
        <taxon>Cichorieae</taxon>
        <taxon>Lactucinae</taxon>
        <taxon>Lactuca</taxon>
    </lineage>
</organism>
<protein>
    <submittedName>
        <fullName evidence="1">Uncharacterized protein</fullName>
    </submittedName>
</protein>
<accession>A0AA35VN25</accession>
<sequence length="229" mass="25443">MIVRPKSDTTVQSSIPTPEQIDALIPELQRIARKPSQIVHVSTEPPSESDLDESTYALLPTKPKRRYPRSGVFITDPVQKKSTLIEHGPFPEPIPIDEDFQSPIVEEEVIPSEGAQASGSSFETPELDISKGKSRLLESDFVDVVQFQNRVFDLESNSSEKYLIIGNGLTALFFDLKQRLFKKFGDEFQPLSVEGEKITASSTGPANPTSRYSSERAIRPAPVANLHTF</sequence>
<reference evidence="1" key="1">
    <citation type="submission" date="2023-04" db="EMBL/GenBank/DDBJ databases">
        <authorList>
            <person name="Vijverberg K."/>
            <person name="Xiong W."/>
            <person name="Schranz E."/>
        </authorList>
    </citation>
    <scope>NUCLEOTIDE SEQUENCE</scope>
</reference>
<dbReference type="Proteomes" id="UP001177003">
    <property type="component" value="Chromosome 0"/>
</dbReference>
<proteinExistence type="predicted"/>
<keyword evidence="2" id="KW-1185">Reference proteome</keyword>
<name>A0AA35VN25_LACSI</name>
<dbReference type="EMBL" id="OX465086">
    <property type="protein sequence ID" value="CAI9266092.1"/>
    <property type="molecule type" value="Genomic_DNA"/>
</dbReference>
<dbReference type="AlphaFoldDB" id="A0AA35VN25"/>